<protein>
    <recommendedName>
        <fullName evidence="2">histidine kinase</fullName>
        <ecNumber evidence="2">2.7.13.3</ecNumber>
    </recommendedName>
</protein>
<dbReference type="InterPro" id="IPR000014">
    <property type="entry name" value="PAS"/>
</dbReference>
<dbReference type="EMBL" id="FLUP01000001">
    <property type="protein sequence ID" value="SBV94506.1"/>
    <property type="molecule type" value="Genomic_DNA"/>
</dbReference>
<dbReference type="Pfam" id="PF02518">
    <property type="entry name" value="HATPase_c"/>
    <property type="match status" value="1"/>
</dbReference>
<proteinExistence type="predicted"/>
<gene>
    <name evidence="10" type="ORF">KM92DES2_10538</name>
</gene>
<dbReference type="InterPro" id="IPR035965">
    <property type="entry name" value="PAS-like_dom_sf"/>
</dbReference>
<dbReference type="Gene3D" id="3.30.565.10">
    <property type="entry name" value="Histidine kinase-like ATPase, C-terminal domain"/>
    <property type="match status" value="1"/>
</dbReference>
<evidence type="ECO:0000256" key="5">
    <source>
        <dbReference type="ARBA" id="ARBA00022777"/>
    </source>
</evidence>
<dbReference type="GO" id="GO:0000155">
    <property type="term" value="F:phosphorelay sensor kinase activity"/>
    <property type="evidence" value="ECO:0007669"/>
    <property type="project" value="InterPro"/>
</dbReference>
<keyword evidence="4" id="KW-0808">Transferase</keyword>
<dbReference type="PROSITE" id="PS50110">
    <property type="entry name" value="RESPONSE_REGULATORY"/>
    <property type="match status" value="1"/>
</dbReference>
<dbReference type="InterPro" id="IPR003594">
    <property type="entry name" value="HATPase_dom"/>
</dbReference>
<feature type="domain" description="Histidine kinase" evidence="7">
    <location>
        <begin position="383"/>
        <end position="603"/>
    </location>
</feature>
<dbReference type="InterPro" id="IPR011006">
    <property type="entry name" value="CheY-like_superfamily"/>
</dbReference>
<dbReference type="SUPFAM" id="SSF55874">
    <property type="entry name" value="ATPase domain of HSP90 chaperone/DNA topoisomerase II/histidine kinase"/>
    <property type="match status" value="1"/>
</dbReference>
<dbReference type="Gene3D" id="1.10.287.130">
    <property type="match status" value="1"/>
</dbReference>
<dbReference type="NCBIfam" id="TIGR00229">
    <property type="entry name" value="sensory_box"/>
    <property type="match status" value="1"/>
</dbReference>
<evidence type="ECO:0000256" key="3">
    <source>
        <dbReference type="ARBA" id="ARBA00022553"/>
    </source>
</evidence>
<dbReference type="Gene3D" id="3.40.50.2300">
    <property type="match status" value="1"/>
</dbReference>
<dbReference type="CDD" id="cd17546">
    <property type="entry name" value="REC_hyHK_CKI1_RcsC-like"/>
    <property type="match status" value="1"/>
</dbReference>
<evidence type="ECO:0000259" key="7">
    <source>
        <dbReference type="PROSITE" id="PS50109"/>
    </source>
</evidence>
<feature type="modified residue" description="4-aspartylphosphate" evidence="6">
    <location>
        <position position="678"/>
    </location>
</feature>
<evidence type="ECO:0000256" key="1">
    <source>
        <dbReference type="ARBA" id="ARBA00000085"/>
    </source>
</evidence>
<dbReference type="Pfam" id="PF08448">
    <property type="entry name" value="PAS_4"/>
    <property type="match status" value="1"/>
</dbReference>
<evidence type="ECO:0000313" key="10">
    <source>
        <dbReference type="EMBL" id="SBV94506.1"/>
    </source>
</evidence>
<dbReference type="InterPro" id="IPR003661">
    <property type="entry name" value="HisK_dim/P_dom"/>
</dbReference>
<accession>A0A212J4Y4</accession>
<dbReference type="Pfam" id="PF00072">
    <property type="entry name" value="Response_reg"/>
    <property type="match status" value="1"/>
</dbReference>
<dbReference type="PANTHER" id="PTHR43047">
    <property type="entry name" value="TWO-COMPONENT HISTIDINE PROTEIN KINASE"/>
    <property type="match status" value="1"/>
</dbReference>
<sequence>MNKNLTDQFMKWNGSTNIACCLLTRIAGNTFSISAANTRFTERLKITDFESLEKIIENRDHLNKSLSHDAAEEWTVFCETMHCFLDCRCQRIEDNVCVLWISAAEQQPIDVLSDIPIGIIRMKVAQGPAKLHCTYMNSEALAMTGTSGNEASKCFHASDLMHVHSADACRIEHMLAMFISGKAVQPLECRLRPQDGHVRWIRVSLSWVIPQKVLQLAFVNISTEKETLAHNRQNQVLLQKILDTTQAAIFWKDAERRFTGVNKAFLEYYGFDSEQVLLGKNDEDMGWHSDPDPYKNDELRVLQGESTTRVPGMCFCKGENRHIVASKSPLYEDGKIVGLVGSFEDVTSEYMLRKDVVDLNAKLHAALKKERQANRAKSDFLLRMSHDMRTPLATIVGLSDLELKKHREPDLTKAFSTIKACSNFLLAILSDILDLQKLSNGKIDVTPTICTGAHSAKNIESIIRPQAEAKNITFITHFNCTATNCHAQIDTRKVQQIIVNLLNNAVKYTQPGGTITWRNDISGENADSIVVTHVISDNGPGISKKFQARMYSPFTQEDHVSSAGSGLGLAIVKNLVDILGGNITCKSAPGQGTTFTVILPHKKATAADITAFHKKNRTQHTAVSLEGRNILICEDNAINSEILKEMLESEGALCEQAFNGREGVEKARGRNYDIVMMDIRMPVMDGYQATREIREFDVDTPIVALSANVFADEIQNAFESGMDEFLEKPVVMSKMFSVLGQLLSTTSDAPLHGPD</sequence>
<dbReference type="SMART" id="SM00387">
    <property type="entry name" value="HATPase_c"/>
    <property type="match status" value="1"/>
</dbReference>
<feature type="domain" description="PAS" evidence="9">
    <location>
        <begin position="234"/>
        <end position="277"/>
    </location>
</feature>
<organism evidence="10">
    <name type="scientific">uncultured Desulfovibrio sp</name>
    <dbReference type="NCBI Taxonomy" id="167968"/>
    <lineage>
        <taxon>Bacteria</taxon>
        <taxon>Pseudomonadati</taxon>
        <taxon>Thermodesulfobacteriota</taxon>
        <taxon>Desulfovibrionia</taxon>
        <taxon>Desulfovibrionales</taxon>
        <taxon>Desulfovibrionaceae</taxon>
        <taxon>Desulfovibrio</taxon>
        <taxon>environmental samples</taxon>
    </lineage>
</organism>
<dbReference type="AlphaFoldDB" id="A0A212J4Y4"/>
<keyword evidence="3 6" id="KW-0597">Phosphoprotein</keyword>
<dbReference type="SUPFAM" id="SSF52172">
    <property type="entry name" value="CheY-like"/>
    <property type="match status" value="1"/>
</dbReference>
<dbReference type="InterPro" id="IPR036890">
    <property type="entry name" value="HATPase_C_sf"/>
</dbReference>
<evidence type="ECO:0000259" key="8">
    <source>
        <dbReference type="PROSITE" id="PS50110"/>
    </source>
</evidence>
<dbReference type="CDD" id="cd00130">
    <property type="entry name" value="PAS"/>
    <property type="match status" value="2"/>
</dbReference>
<evidence type="ECO:0000259" key="9">
    <source>
        <dbReference type="PROSITE" id="PS50112"/>
    </source>
</evidence>
<dbReference type="EC" id="2.7.13.3" evidence="2"/>
<dbReference type="InterPro" id="IPR005467">
    <property type="entry name" value="His_kinase_dom"/>
</dbReference>
<dbReference type="Pfam" id="PF00512">
    <property type="entry name" value="HisKA"/>
    <property type="match status" value="1"/>
</dbReference>
<dbReference type="PRINTS" id="PR00344">
    <property type="entry name" value="BCTRLSENSOR"/>
</dbReference>
<dbReference type="PROSITE" id="PS50112">
    <property type="entry name" value="PAS"/>
    <property type="match status" value="1"/>
</dbReference>
<reference evidence="10" key="1">
    <citation type="submission" date="2016-04" db="EMBL/GenBank/DDBJ databases">
        <authorList>
            <person name="Evans L.H."/>
            <person name="Alamgir A."/>
            <person name="Owens N."/>
            <person name="Weber N.D."/>
            <person name="Virtaneva K."/>
            <person name="Barbian K."/>
            <person name="Babar A."/>
            <person name="Rosenke K."/>
        </authorList>
    </citation>
    <scope>NUCLEOTIDE SEQUENCE</scope>
    <source>
        <strain evidence="10">92-2</strain>
    </source>
</reference>
<evidence type="ECO:0000256" key="4">
    <source>
        <dbReference type="ARBA" id="ARBA00022679"/>
    </source>
</evidence>
<dbReference type="SUPFAM" id="SSF55785">
    <property type="entry name" value="PYP-like sensor domain (PAS domain)"/>
    <property type="match status" value="2"/>
</dbReference>
<dbReference type="InterPro" id="IPR001789">
    <property type="entry name" value="Sig_transdc_resp-reg_receiver"/>
</dbReference>
<dbReference type="InterPro" id="IPR036097">
    <property type="entry name" value="HisK_dim/P_sf"/>
</dbReference>
<dbReference type="SUPFAM" id="SSF47384">
    <property type="entry name" value="Homodimeric domain of signal transducing histidine kinase"/>
    <property type="match status" value="1"/>
</dbReference>
<keyword evidence="5" id="KW-0418">Kinase</keyword>
<dbReference type="PROSITE" id="PS50109">
    <property type="entry name" value="HIS_KIN"/>
    <property type="match status" value="1"/>
</dbReference>
<evidence type="ECO:0000256" key="6">
    <source>
        <dbReference type="PROSITE-ProRule" id="PRU00169"/>
    </source>
</evidence>
<dbReference type="InterPro" id="IPR004358">
    <property type="entry name" value="Sig_transdc_His_kin-like_C"/>
</dbReference>
<dbReference type="CDD" id="cd00082">
    <property type="entry name" value="HisKA"/>
    <property type="match status" value="1"/>
</dbReference>
<dbReference type="Gene3D" id="3.30.450.20">
    <property type="entry name" value="PAS domain"/>
    <property type="match status" value="2"/>
</dbReference>
<dbReference type="SMART" id="SM00448">
    <property type="entry name" value="REC"/>
    <property type="match status" value="1"/>
</dbReference>
<feature type="domain" description="Response regulatory" evidence="8">
    <location>
        <begin position="629"/>
        <end position="743"/>
    </location>
</feature>
<comment type="catalytic activity">
    <reaction evidence="1">
        <text>ATP + protein L-histidine = ADP + protein N-phospho-L-histidine.</text>
        <dbReference type="EC" id="2.7.13.3"/>
    </reaction>
</comment>
<dbReference type="InterPro" id="IPR013656">
    <property type="entry name" value="PAS_4"/>
</dbReference>
<evidence type="ECO:0000256" key="2">
    <source>
        <dbReference type="ARBA" id="ARBA00012438"/>
    </source>
</evidence>
<dbReference type="SMART" id="SM00388">
    <property type="entry name" value="HisKA"/>
    <property type="match status" value="1"/>
</dbReference>
<name>A0A212J4Y4_9BACT</name>